<dbReference type="AlphaFoldDB" id="A0A413T9E9"/>
<accession>A0A413T9E9</accession>
<protein>
    <submittedName>
        <fullName evidence="2">Uncharacterized protein</fullName>
    </submittedName>
</protein>
<evidence type="ECO:0000313" key="2">
    <source>
        <dbReference type="EMBL" id="RHA81564.1"/>
    </source>
</evidence>
<evidence type="ECO:0000313" key="3">
    <source>
        <dbReference type="Proteomes" id="UP000285740"/>
    </source>
</evidence>
<sequence>MTAARDFLKKINHEGLPLFNPLHGEGGIGKKGSKTSGGNESKEVKWNSIAKQLYNAIMWVIVIIDAKPNTAIYEVKEKVWKFKSYEPFPSQVKAVNIIIGKNIVGKTLTEAIDELRHDNDIRDGMCDFDKLIEIITHYVDKEGHAIEIEPKF</sequence>
<comment type="caution">
    <text evidence="2">The sequence shown here is derived from an EMBL/GenBank/DDBJ whole genome shotgun (WGS) entry which is preliminary data.</text>
</comment>
<gene>
    <name evidence="2" type="ORF">DW918_02495</name>
</gene>
<organism evidence="2 3">
    <name type="scientific">Eubacterium ventriosum</name>
    <dbReference type="NCBI Taxonomy" id="39496"/>
    <lineage>
        <taxon>Bacteria</taxon>
        <taxon>Bacillati</taxon>
        <taxon>Bacillota</taxon>
        <taxon>Clostridia</taxon>
        <taxon>Eubacteriales</taxon>
        <taxon>Eubacteriaceae</taxon>
        <taxon>Eubacterium</taxon>
    </lineage>
</organism>
<name>A0A413T9E9_9FIRM</name>
<dbReference type="Proteomes" id="UP000285740">
    <property type="component" value="Unassembled WGS sequence"/>
</dbReference>
<dbReference type="EMBL" id="QSFV01000004">
    <property type="protein sequence ID" value="RHA81564.1"/>
    <property type="molecule type" value="Genomic_DNA"/>
</dbReference>
<reference evidence="2 3" key="1">
    <citation type="submission" date="2018-08" db="EMBL/GenBank/DDBJ databases">
        <title>A genome reference for cultivated species of the human gut microbiota.</title>
        <authorList>
            <person name="Zou Y."/>
            <person name="Xue W."/>
            <person name="Luo G."/>
        </authorList>
    </citation>
    <scope>NUCLEOTIDE SEQUENCE [LARGE SCALE GENOMIC DNA]</scope>
    <source>
        <strain evidence="2 3">AM42-30</strain>
    </source>
</reference>
<evidence type="ECO:0000256" key="1">
    <source>
        <dbReference type="SAM" id="MobiDB-lite"/>
    </source>
</evidence>
<proteinExistence type="predicted"/>
<feature type="region of interest" description="Disordered" evidence="1">
    <location>
        <begin position="22"/>
        <end position="41"/>
    </location>
</feature>